<comment type="caution">
    <text evidence="5">The sequence shown here is derived from an EMBL/GenBank/DDBJ whole genome shotgun (WGS) entry which is preliminary data.</text>
</comment>
<dbReference type="Gene3D" id="3.40.1190.10">
    <property type="entry name" value="Mur-like, catalytic domain"/>
    <property type="match status" value="1"/>
</dbReference>
<dbReference type="PANTHER" id="PTHR23135">
    <property type="entry name" value="MUR LIGASE FAMILY MEMBER"/>
    <property type="match status" value="1"/>
</dbReference>
<dbReference type="InterPro" id="IPR043703">
    <property type="entry name" value="Lipid_II_synth_MurT"/>
</dbReference>
<keyword evidence="2" id="KW-0479">Metal-binding</keyword>
<accession>A0A6N8U777</accession>
<keyword evidence="2" id="KW-0436">Ligase</keyword>
<dbReference type="GO" id="GO:0009252">
    <property type="term" value="P:peptidoglycan biosynthetic process"/>
    <property type="evidence" value="ECO:0007669"/>
    <property type="project" value="UniProtKB-UniRule"/>
</dbReference>
<dbReference type="GO" id="GO:0005524">
    <property type="term" value="F:ATP binding"/>
    <property type="evidence" value="ECO:0007669"/>
    <property type="project" value="UniProtKB-UniRule"/>
</dbReference>
<evidence type="ECO:0000256" key="1">
    <source>
        <dbReference type="ARBA" id="ARBA00004752"/>
    </source>
</evidence>
<protein>
    <recommendedName>
        <fullName evidence="2">Lipid II isoglutaminyl synthase (glutamine-hydrolyzing) subunit MurT</fullName>
        <ecNumber evidence="2">6.3.5.13</ecNumber>
    </recommendedName>
</protein>
<sequence>MLKRLGRGGSLPGSIALKLDPQFLKHFTYPNKVIMVTGTNGKTTTSNMIYETLAKSGLKVIGNRRGDNLKAGITTLVAANAGLNKRVKADAMVIEVDELNVPKVISDVKVDVFVINNFFRDQLDRAGEMETILRKLEAVLPDFTGTLVLNGDDPNVMRLALTAKQASIYTVGVARNAMSSNTSDEASEGKYCPVCDCALHYHFYQYSHIGKFYCPNHDFGDVTLQLEAAAVDFEKSCFEVAGVRYKAPQNALFSIYNCMAVLGCLDVLQIDRQYAAQVFETFALNDGRMEMFSLDGKDCLLNLVKNPTGANETMKYIQRDQEAKALVIVLNDNDQDGTDISWIWDAQFERLMSADVRTIICSGLRAYDLALRFQYGGFEGRLLVKPDMQEAVQELKKQPEHLYVIATYTALQPMRAVLRRNT</sequence>
<dbReference type="InterPro" id="IPR013564">
    <property type="entry name" value="MurT_C"/>
</dbReference>
<evidence type="ECO:0000259" key="4">
    <source>
        <dbReference type="Pfam" id="PF08353"/>
    </source>
</evidence>
<comment type="function">
    <text evidence="2">The lipid II isoglutaminyl synthase complex catalyzes the formation of alpha-D-isoglutamine in the cell wall lipid II stem peptide. The MurT subunit catalyzes the ATP-dependent amidation of D-glutamate residue of lipid II, converting it to an isoglutamine residue.</text>
</comment>
<organism evidence="5 6">
    <name type="scientific">Copranaerobaculum intestinale</name>
    <dbReference type="NCBI Taxonomy" id="2692629"/>
    <lineage>
        <taxon>Bacteria</taxon>
        <taxon>Bacillati</taxon>
        <taxon>Bacillota</taxon>
        <taxon>Erysipelotrichia</taxon>
        <taxon>Erysipelotrichales</taxon>
        <taxon>Erysipelotrichaceae</taxon>
        <taxon>Copranaerobaculum</taxon>
    </lineage>
</organism>
<comment type="catalytic activity">
    <reaction evidence="2">
        <text>beta-D-GlcNAc-(1-&gt;4)-Mur2Ac(oyl-L-Ala-gamma-D-Glu-L-Lys-D-Ala-D-Ala)-di-trans,octa-cis-undecaprenyl diphosphate + ATP = beta-D-GlcNAc-(1-&gt;4)-Mur2Ac(oyl-L-Ala-gamma-D-O-P-Glu-L-Lys-D-Ala-D-Ala)-di-trans,octa-cis-undecaprenyl diphosphate + ADP</text>
        <dbReference type="Rhea" id="RHEA:59488"/>
        <dbReference type="ChEBI" id="CHEBI:30616"/>
        <dbReference type="ChEBI" id="CHEBI:60033"/>
        <dbReference type="ChEBI" id="CHEBI:143132"/>
        <dbReference type="ChEBI" id="CHEBI:456216"/>
    </reaction>
</comment>
<keyword evidence="2" id="KW-0547">Nucleotide-binding</keyword>
<feature type="binding site" evidence="2">
    <location>
        <position position="195"/>
    </location>
    <ligand>
        <name>Zn(2+)</name>
        <dbReference type="ChEBI" id="CHEBI:29105"/>
    </ligand>
</feature>
<keyword evidence="2" id="KW-0961">Cell wall biogenesis/degradation</keyword>
<feature type="binding site" evidence="2">
    <location>
        <position position="214"/>
    </location>
    <ligand>
        <name>Zn(2+)</name>
        <dbReference type="ChEBI" id="CHEBI:29105"/>
    </ligand>
</feature>
<keyword evidence="2" id="KW-0133">Cell shape</keyword>
<dbReference type="UniPathway" id="UPA00219"/>
<dbReference type="SUPFAM" id="SSF53623">
    <property type="entry name" value="MurD-like peptide ligases, catalytic domain"/>
    <property type="match status" value="1"/>
</dbReference>
<feature type="binding site" evidence="2">
    <location>
        <position position="237"/>
    </location>
    <ligand>
        <name>Zn(2+)</name>
        <dbReference type="ChEBI" id="CHEBI:29105"/>
    </ligand>
</feature>
<comment type="similarity">
    <text evidence="2">Belongs to the MurCDEF family. MurT subfamily.</text>
</comment>
<proteinExistence type="inferred from homology"/>
<dbReference type="PANTHER" id="PTHR23135:SF7">
    <property type="entry name" value="LIPID II ISOGLUTAMINYL SYNTHASE (GLUTAMINE-HYDROLYZING) SUBUNIT MURT"/>
    <property type="match status" value="1"/>
</dbReference>
<dbReference type="InterPro" id="IPR036565">
    <property type="entry name" value="Mur-like_cat_sf"/>
</dbReference>
<reference evidence="5 6" key="2">
    <citation type="submission" date="2020-01" db="EMBL/GenBank/DDBJ databases">
        <title>Clostridiaceae sp. nov. isolated from the gut of human by culturomics.</title>
        <authorList>
            <person name="Chang Y."/>
        </authorList>
    </citation>
    <scope>NUCLEOTIDE SEQUENCE [LARGE SCALE GENOMIC DNA]</scope>
    <source>
        <strain evidence="5 6">DONG20-135</strain>
    </source>
</reference>
<comment type="catalytic activity">
    <reaction evidence="2">
        <text>beta-D-GlcNAc-(1-&gt;4)-Mur2Ac(oyl-L-Ala-gamma-D-Glu-L-Lys-D-Ala-D-Ala)-di-trans,octa-cis-undecaprenyl diphosphate + L-glutamine + ATP + H2O = beta-D-GlcNAc-(1-&gt;4)-Mur2Ac(oyl-L-Ala-D-isoglutaminyl-L-Lys-D-Ala-D-Ala)-di-trans,octa-cis-undecaprenyl diphosphate + L-glutamate + ADP + phosphate + H(+)</text>
        <dbReference type="Rhea" id="RHEA:57928"/>
        <dbReference type="ChEBI" id="CHEBI:15377"/>
        <dbReference type="ChEBI" id="CHEBI:15378"/>
        <dbReference type="ChEBI" id="CHEBI:29985"/>
        <dbReference type="ChEBI" id="CHEBI:30616"/>
        <dbReference type="ChEBI" id="CHEBI:43474"/>
        <dbReference type="ChEBI" id="CHEBI:58359"/>
        <dbReference type="ChEBI" id="CHEBI:60033"/>
        <dbReference type="ChEBI" id="CHEBI:62233"/>
        <dbReference type="ChEBI" id="CHEBI:456216"/>
        <dbReference type="EC" id="6.3.5.13"/>
    </reaction>
</comment>
<feature type="active site" evidence="2">
    <location>
        <position position="339"/>
    </location>
</feature>
<keyword evidence="2" id="KW-0067">ATP-binding</keyword>
<dbReference type="GO" id="GO:0140282">
    <property type="term" value="F:carbon-nitrogen ligase activity on lipid II"/>
    <property type="evidence" value="ECO:0007669"/>
    <property type="project" value="UniProtKB-UniRule"/>
</dbReference>
<dbReference type="InterPro" id="IPR013221">
    <property type="entry name" value="Mur_ligase_cen"/>
</dbReference>
<keyword evidence="6" id="KW-1185">Reference proteome</keyword>
<dbReference type="AlphaFoldDB" id="A0A6N8U777"/>
<evidence type="ECO:0000256" key="2">
    <source>
        <dbReference type="HAMAP-Rule" id="MF_02214"/>
    </source>
</evidence>
<name>A0A6N8U777_9FIRM</name>
<dbReference type="GO" id="GO:0071555">
    <property type="term" value="P:cell wall organization"/>
    <property type="evidence" value="ECO:0007669"/>
    <property type="project" value="UniProtKB-KW"/>
</dbReference>
<keyword evidence="2" id="KW-0862">Zinc</keyword>
<comment type="pathway">
    <text evidence="1 2">Cell wall biogenesis; peptidoglycan biosynthesis.</text>
</comment>
<reference evidence="5 6" key="1">
    <citation type="submission" date="2019-12" db="EMBL/GenBank/DDBJ databases">
        <authorList>
            <person name="Yang R."/>
        </authorList>
    </citation>
    <scope>NUCLEOTIDE SEQUENCE [LARGE SCALE GENOMIC DNA]</scope>
    <source>
        <strain evidence="5 6">DONG20-135</strain>
    </source>
</reference>
<dbReference type="GO" id="GO:0008270">
    <property type="term" value="F:zinc ion binding"/>
    <property type="evidence" value="ECO:0007669"/>
    <property type="project" value="UniProtKB-UniRule"/>
</dbReference>
<feature type="domain" description="Mur ligase central" evidence="3">
    <location>
        <begin position="36"/>
        <end position="212"/>
    </location>
</feature>
<dbReference type="Pfam" id="PF08245">
    <property type="entry name" value="Mur_ligase_M"/>
    <property type="match status" value="1"/>
</dbReference>
<dbReference type="GO" id="GO:0008360">
    <property type="term" value="P:regulation of cell shape"/>
    <property type="evidence" value="ECO:0007669"/>
    <property type="project" value="UniProtKB-KW"/>
</dbReference>
<comment type="catalytic activity">
    <reaction evidence="2">
        <text>beta-D-GlcNAc-(1-&gt;4)-Mur2Ac(oyl-L-Ala-gamma-D-O-P-Glu-L-Lys-D-Ala-D-Ala)-di-trans,octa-cis-undecaprenyl diphosphate + NH4(+) = beta-D-GlcNAc-(1-&gt;4)-Mur2Ac(oyl-L-Ala-D-isoglutaminyl-L-Lys-D-Ala-D-Ala)-di-trans,octa-cis-undecaprenyl diphosphate + phosphate + H(+)</text>
        <dbReference type="Rhea" id="RHEA:57932"/>
        <dbReference type="ChEBI" id="CHEBI:15378"/>
        <dbReference type="ChEBI" id="CHEBI:28938"/>
        <dbReference type="ChEBI" id="CHEBI:43474"/>
        <dbReference type="ChEBI" id="CHEBI:62233"/>
        <dbReference type="ChEBI" id="CHEBI:143132"/>
    </reaction>
</comment>
<evidence type="ECO:0000313" key="6">
    <source>
        <dbReference type="Proteomes" id="UP000434036"/>
    </source>
</evidence>
<comment type="subunit">
    <text evidence="2">Forms a heterodimer with GatD.</text>
</comment>
<dbReference type="EC" id="6.3.5.13" evidence="2"/>
<evidence type="ECO:0000259" key="3">
    <source>
        <dbReference type="Pfam" id="PF08245"/>
    </source>
</evidence>
<evidence type="ECO:0000313" key="5">
    <source>
        <dbReference type="EMBL" id="MXQ73862.1"/>
    </source>
</evidence>
<dbReference type="Proteomes" id="UP000434036">
    <property type="component" value="Unassembled WGS sequence"/>
</dbReference>
<feature type="binding site" evidence="2">
    <location>
        <position position="192"/>
    </location>
    <ligand>
        <name>Zn(2+)</name>
        <dbReference type="ChEBI" id="CHEBI:29105"/>
    </ligand>
</feature>
<feature type="domain" description="Lipid II isoglutaminyl synthase (glutamine-hydrolyzing) subunit MurT C-terminal" evidence="4">
    <location>
        <begin position="303"/>
        <end position="411"/>
    </location>
</feature>
<dbReference type="HAMAP" id="MF_02214">
    <property type="entry name" value="Lipid_II_synth_MurT"/>
    <property type="match status" value="1"/>
</dbReference>
<dbReference type="GO" id="GO:0016881">
    <property type="term" value="F:acid-amino acid ligase activity"/>
    <property type="evidence" value="ECO:0007669"/>
    <property type="project" value="InterPro"/>
</dbReference>
<dbReference type="EMBL" id="WUUQ01000002">
    <property type="protein sequence ID" value="MXQ73862.1"/>
    <property type="molecule type" value="Genomic_DNA"/>
</dbReference>
<gene>
    <name evidence="2" type="primary">murT</name>
    <name evidence="5" type="ORF">GSF08_07905</name>
</gene>
<keyword evidence="2" id="KW-0573">Peptidoglycan synthesis</keyword>
<dbReference type="Pfam" id="PF08353">
    <property type="entry name" value="MurT_C"/>
    <property type="match status" value="1"/>
</dbReference>